<evidence type="ECO:0000256" key="1">
    <source>
        <dbReference type="ARBA" id="ARBA00006484"/>
    </source>
</evidence>
<reference evidence="3" key="1">
    <citation type="submission" date="2019-08" db="EMBL/GenBank/DDBJ databases">
        <title>The genome of the North American firefly Photinus pyralis.</title>
        <authorList>
            <consortium name="Photinus pyralis genome working group"/>
            <person name="Fallon T.R."/>
            <person name="Sander Lower S.E."/>
            <person name="Weng J.-K."/>
        </authorList>
    </citation>
    <scope>NUCLEOTIDE SEQUENCE</scope>
    <source>
        <strain evidence="3">TRF0915ILg1</strain>
        <tissue evidence="3">Whole body</tissue>
    </source>
</reference>
<dbReference type="Gene3D" id="3.40.50.720">
    <property type="entry name" value="NAD(P)-binding Rossmann-like Domain"/>
    <property type="match status" value="1"/>
</dbReference>
<dbReference type="InterPro" id="IPR036291">
    <property type="entry name" value="NAD(P)-bd_dom_sf"/>
</dbReference>
<evidence type="ECO:0000313" key="3">
    <source>
        <dbReference type="EMBL" id="KAF2900615.1"/>
    </source>
</evidence>
<proteinExistence type="inferred from homology"/>
<evidence type="ECO:0000256" key="2">
    <source>
        <dbReference type="ARBA" id="ARBA00023002"/>
    </source>
</evidence>
<dbReference type="GO" id="GO:0005811">
    <property type="term" value="C:lipid droplet"/>
    <property type="evidence" value="ECO:0007669"/>
    <property type="project" value="TreeGrafter"/>
</dbReference>
<keyword evidence="4" id="KW-1185">Reference proteome</keyword>
<dbReference type="Proteomes" id="UP000801492">
    <property type="component" value="Unassembled WGS sequence"/>
</dbReference>
<sequence length="154" mass="17326">MEVAEKVRKDVGDTLQTFLPTMVKTNHGHIVAVSSLAGLMGLTRNLSRIHLIKVCSTWYDGSSLHADSKCQINTTCVYPVAAETGLYDIKRAHAKYPKIVLILKSDYVAKCIMDGQRRDRFEVTFIIFRLLPVKAAIAVFEFLDCYFAVDLEII</sequence>
<accession>A0A8K0GDF8</accession>
<protein>
    <submittedName>
        <fullName evidence="3">Uncharacterized protein</fullName>
    </submittedName>
</protein>
<organism evidence="3 4">
    <name type="scientific">Ignelater luminosus</name>
    <name type="common">Cucubano</name>
    <name type="synonym">Pyrophorus luminosus</name>
    <dbReference type="NCBI Taxonomy" id="2038154"/>
    <lineage>
        <taxon>Eukaryota</taxon>
        <taxon>Metazoa</taxon>
        <taxon>Ecdysozoa</taxon>
        <taxon>Arthropoda</taxon>
        <taxon>Hexapoda</taxon>
        <taxon>Insecta</taxon>
        <taxon>Pterygota</taxon>
        <taxon>Neoptera</taxon>
        <taxon>Endopterygota</taxon>
        <taxon>Coleoptera</taxon>
        <taxon>Polyphaga</taxon>
        <taxon>Elateriformia</taxon>
        <taxon>Elateroidea</taxon>
        <taxon>Elateridae</taxon>
        <taxon>Agrypninae</taxon>
        <taxon>Pyrophorini</taxon>
        <taxon>Ignelater</taxon>
    </lineage>
</organism>
<dbReference type="EMBL" id="VTPC01002088">
    <property type="protein sequence ID" value="KAF2900615.1"/>
    <property type="molecule type" value="Genomic_DNA"/>
</dbReference>
<dbReference type="OrthoDB" id="5840532at2759"/>
<dbReference type="SUPFAM" id="SSF51735">
    <property type="entry name" value="NAD(P)-binding Rossmann-fold domains"/>
    <property type="match status" value="1"/>
</dbReference>
<name>A0A8K0GDF8_IGNLU</name>
<comment type="similarity">
    <text evidence="1">Belongs to the short-chain dehydrogenases/reductases (SDR) family.</text>
</comment>
<dbReference type="GO" id="GO:0016616">
    <property type="term" value="F:oxidoreductase activity, acting on the CH-OH group of donors, NAD or NADP as acceptor"/>
    <property type="evidence" value="ECO:0007669"/>
    <property type="project" value="TreeGrafter"/>
</dbReference>
<keyword evidence="2" id="KW-0560">Oxidoreductase</keyword>
<dbReference type="PANTHER" id="PTHR24322:SF736">
    <property type="entry name" value="RETINOL DEHYDROGENASE 10"/>
    <property type="match status" value="1"/>
</dbReference>
<gene>
    <name evidence="3" type="ORF">ILUMI_05570</name>
</gene>
<dbReference type="AlphaFoldDB" id="A0A8K0GDF8"/>
<dbReference type="PANTHER" id="PTHR24322">
    <property type="entry name" value="PKSB"/>
    <property type="match status" value="1"/>
</dbReference>
<evidence type="ECO:0000313" key="4">
    <source>
        <dbReference type="Proteomes" id="UP000801492"/>
    </source>
</evidence>
<comment type="caution">
    <text evidence="3">The sequence shown here is derived from an EMBL/GenBank/DDBJ whole genome shotgun (WGS) entry which is preliminary data.</text>
</comment>